<dbReference type="EMBL" id="CACVAQ010000272">
    <property type="protein sequence ID" value="CAA6819289.1"/>
    <property type="molecule type" value="Genomic_DNA"/>
</dbReference>
<sequence>MKATINFSLLLSFLLLSFTSLFAQATLETAGLKGDVKSVSSTVYRTAMKEGKVKLLSISQLHKQSFNEAGFMYGKEYQVNTLSMGEGPKRTMVFDFDKENKLIKETTSKNGTEERSSQHTYKNGLVVSTKYYKAGGTLLGTQYMTYDDNGNKLTSKATDTEGNAIQIVELTYTKDNKVASSKEIKRGKLVRYSKYEYPNENEEKVIQLDPLMAKETMISYTVIIYDEHKNILSSTEYTPDRKVERKSIYEYNDYGDKTLRQTSDAEGVVEDYNYMRYEYDYDKKGNWIQKIEYLKNGNSLDATKREIEYAK</sequence>
<reference evidence="2" key="1">
    <citation type="submission" date="2020-01" db="EMBL/GenBank/DDBJ databases">
        <authorList>
            <person name="Meier V. D."/>
            <person name="Meier V D."/>
        </authorList>
    </citation>
    <scope>NUCLEOTIDE SEQUENCE</scope>
    <source>
        <strain evidence="2">HLG_WM_MAG_10</strain>
    </source>
</reference>
<gene>
    <name evidence="2" type="ORF">HELGO_WM44252</name>
</gene>
<feature type="chain" id="PRO_5027922552" description="YD repeat-containing protein" evidence="1">
    <location>
        <begin position="24"/>
        <end position="311"/>
    </location>
</feature>
<evidence type="ECO:0008006" key="3">
    <source>
        <dbReference type="Google" id="ProtNLM"/>
    </source>
</evidence>
<evidence type="ECO:0000313" key="2">
    <source>
        <dbReference type="EMBL" id="CAA6819289.1"/>
    </source>
</evidence>
<protein>
    <recommendedName>
        <fullName evidence="3">YD repeat-containing protein</fullName>
    </recommendedName>
</protein>
<accession>A0A6S6TXP6</accession>
<evidence type="ECO:0000256" key="1">
    <source>
        <dbReference type="SAM" id="SignalP"/>
    </source>
</evidence>
<name>A0A6S6TXP6_9BACT</name>
<dbReference type="AlphaFoldDB" id="A0A6S6TXP6"/>
<proteinExistence type="predicted"/>
<dbReference type="Gene3D" id="2.180.10.10">
    <property type="entry name" value="RHS repeat-associated core"/>
    <property type="match status" value="1"/>
</dbReference>
<feature type="signal peptide" evidence="1">
    <location>
        <begin position="1"/>
        <end position="23"/>
    </location>
</feature>
<keyword evidence="1" id="KW-0732">Signal</keyword>
<organism evidence="2">
    <name type="scientific">uncultured Aureispira sp</name>
    <dbReference type="NCBI Taxonomy" id="1331704"/>
    <lineage>
        <taxon>Bacteria</taxon>
        <taxon>Pseudomonadati</taxon>
        <taxon>Bacteroidota</taxon>
        <taxon>Saprospiria</taxon>
        <taxon>Saprospirales</taxon>
        <taxon>Saprospiraceae</taxon>
        <taxon>Aureispira</taxon>
        <taxon>environmental samples</taxon>
    </lineage>
</organism>